<evidence type="ECO:0000313" key="1">
    <source>
        <dbReference type="EMBL" id="CAI0395916.1"/>
    </source>
</evidence>
<keyword evidence="2" id="KW-1185">Reference proteome</keyword>
<dbReference type="Proteomes" id="UP001154282">
    <property type="component" value="Unassembled WGS sequence"/>
</dbReference>
<dbReference type="EMBL" id="CAMGYJ010000003">
    <property type="protein sequence ID" value="CAI0395916.1"/>
    <property type="molecule type" value="Genomic_DNA"/>
</dbReference>
<gene>
    <name evidence="1" type="ORF">LITE_LOCUS8914</name>
</gene>
<organism evidence="1 2">
    <name type="scientific">Linum tenue</name>
    <dbReference type="NCBI Taxonomy" id="586396"/>
    <lineage>
        <taxon>Eukaryota</taxon>
        <taxon>Viridiplantae</taxon>
        <taxon>Streptophyta</taxon>
        <taxon>Embryophyta</taxon>
        <taxon>Tracheophyta</taxon>
        <taxon>Spermatophyta</taxon>
        <taxon>Magnoliopsida</taxon>
        <taxon>eudicotyledons</taxon>
        <taxon>Gunneridae</taxon>
        <taxon>Pentapetalae</taxon>
        <taxon>rosids</taxon>
        <taxon>fabids</taxon>
        <taxon>Malpighiales</taxon>
        <taxon>Linaceae</taxon>
        <taxon>Linum</taxon>
    </lineage>
</organism>
<dbReference type="AlphaFoldDB" id="A0AAV0IEH8"/>
<evidence type="ECO:0000313" key="2">
    <source>
        <dbReference type="Proteomes" id="UP001154282"/>
    </source>
</evidence>
<proteinExistence type="predicted"/>
<sequence>MRSCESVSTPKLARLPKKLSVPPSKKQCTKTCLQPLDCSGCRFTIVLSRVATRRFCWKPRVERQRRRGMQGSADSK</sequence>
<reference evidence="1" key="1">
    <citation type="submission" date="2022-08" db="EMBL/GenBank/DDBJ databases">
        <authorList>
            <person name="Gutierrez-Valencia J."/>
        </authorList>
    </citation>
    <scope>NUCLEOTIDE SEQUENCE</scope>
</reference>
<comment type="caution">
    <text evidence="1">The sequence shown here is derived from an EMBL/GenBank/DDBJ whole genome shotgun (WGS) entry which is preliminary data.</text>
</comment>
<name>A0AAV0IEH8_9ROSI</name>
<accession>A0AAV0IEH8</accession>
<protein>
    <submittedName>
        <fullName evidence="1">Uncharacterized protein</fullName>
    </submittedName>
</protein>